<proteinExistence type="predicted"/>
<evidence type="ECO:0000313" key="1">
    <source>
        <dbReference type="EMBL" id="KAI3705773.1"/>
    </source>
</evidence>
<organism evidence="1 2">
    <name type="scientific">Smallanthus sonchifolius</name>
    <dbReference type="NCBI Taxonomy" id="185202"/>
    <lineage>
        <taxon>Eukaryota</taxon>
        <taxon>Viridiplantae</taxon>
        <taxon>Streptophyta</taxon>
        <taxon>Embryophyta</taxon>
        <taxon>Tracheophyta</taxon>
        <taxon>Spermatophyta</taxon>
        <taxon>Magnoliopsida</taxon>
        <taxon>eudicotyledons</taxon>
        <taxon>Gunneridae</taxon>
        <taxon>Pentapetalae</taxon>
        <taxon>asterids</taxon>
        <taxon>campanulids</taxon>
        <taxon>Asterales</taxon>
        <taxon>Asteraceae</taxon>
        <taxon>Asteroideae</taxon>
        <taxon>Heliantheae alliance</taxon>
        <taxon>Millerieae</taxon>
        <taxon>Smallanthus</taxon>
    </lineage>
</organism>
<gene>
    <name evidence="1" type="ORF">L1987_76015</name>
</gene>
<protein>
    <submittedName>
        <fullName evidence="1">Uncharacterized protein</fullName>
    </submittedName>
</protein>
<dbReference type="EMBL" id="CM042042">
    <property type="protein sequence ID" value="KAI3705773.1"/>
    <property type="molecule type" value="Genomic_DNA"/>
</dbReference>
<comment type="caution">
    <text evidence="1">The sequence shown here is derived from an EMBL/GenBank/DDBJ whole genome shotgun (WGS) entry which is preliminary data.</text>
</comment>
<keyword evidence="2" id="KW-1185">Reference proteome</keyword>
<dbReference type="Proteomes" id="UP001056120">
    <property type="component" value="Linkage Group LG25"/>
</dbReference>
<name>A0ACB9A7J9_9ASTR</name>
<reference evidence="1 2" key="2">
    <citation type="journal article" date="2022" name="Mol. Ecol. Resour.">
        <title>The genomes of chicory, endive, great burdock and yacon provide insights into Asteraceae paleo-polyploidization history and plant inulin production.</title>
        <authorList>
            <person name="Fan W."/>
            <person name="Wang S."/>
            <person name="Wang H."/>
            <person name="Wang A."/>
            <person name="Jiang F."/>
            <person name="Liu H."/>
            <person name="Zhao H."/>
            <person name="Xu D."/>
            <person name="Zhang Y."/>
        </authorList>
    </citation>
    <scope>NUCLEOTIDE SEQUENCE [LARGE SCALE GENOMIC DNA]</scope>
    <source>
        <strain evidence="2">cv. Yunnan</strain>
        <tissue evidence="1">Leaves</tissue>
    </source>
</reference>
<reference evidence="2" key="1">
    <citation type="journal article" date="2022" name="Mol. Ecol. Resour.">
        <title>The genomes of chicory, endive, great burdock and yacon provide insights into Asteraceae palaeo-polyploidization history and plant inulin production.</title>
        <authorList>
            <person name="Fan W."/>
            <person name="Wang S."/>
            <person name="Wang H."/>
            <person name="Wang A."/>
            <person name="Jiang F."/>
            <person name="Liu H."/>
            <person name="Zhao H."/>
            <person name="Xu D."/>
            <person name="Zhang Y."/>
        </authorList>
    </citation>
    <scope>NUCLEOTIDE SEQUENCE [LARGE SCALE GENOMIC DNA]</scope>
    <source>
        <strain evidence="2">cv. Yunnan</strain>
    </source>
</reference>
<accession>A0ACB9A7J9</accession>
<evidence type="ECO:0000313" key="2">
    <source>
        <dbReference type="Proteomes" id="UP001056120"/>
    </source>
</evidence>
<sequence length="81" mass="9410">MNKGTIFQNTQMQRWRNEPGGTHSRASLEQWRWSSSSVSTATLFNLIMDFHSLMPLLFHLFFYTTRSVSADASNSERNITH</sequence>